<keyword evidence="2" id="KW-1185">Reference proteome</keyword>
<dbReference type="EMBL" id="JBHUDY010000001">
    <property type="protein sequence ID" value="MFD1610875.1"/>
    <property type="molecule type" value="Genomic_DNA"/>
</dbReference>
<proteinExistence type="predicted"/>
<gene>
    <name evidence="1" type="ORF">ACFSCW_03565</name>
</gene>
<protein>
    <submittedName>
        <fullName evidence="1">Uncharacterized protein</fullName>
    </submittedName>
</protein>
<accession>A0ABW4I0Z0</accession>
<organism evidence="1 2">
    <name type="scientific">Sphingomonas tabacisoli</name>
    <dbReference type="NCBI Taxonomy" id="2249466"/>
    <lineage>
        <taxon>Bacteria</taxon>
        <taxon>Pseudomonadati</taxon>
        <taxon>Pseudomonadota</taxon>
        <taxon>Alphaproteobacteria</taxon>
        <taxon>Sphingomonadales</taxon>
        <taxon>Sphingomonadaceae</taxon>
        <taxon>Sphingomonas</taxon>
    </lineage>
</organism>
<comment type="caution">
    <text evidence="1">The sequence shown here is derived from an EMBL/GenBank/DDBJ whole genome shotgun (WGS) entry which is preliminary data.</text>
</comment>
<reference evidence="2" key="1">
    <citation type="journal article" date="2019" name="Int. J. Syst. Evol. Microbiol.">
        <title>The Global Catalogue of Microorganisms (GCM) 10K type strain sequencing project: providing services to taxonomists for standard genome sequencing and annotation.</title>
        <authorList>
            <consortium name="The Broad Institute Genomics Platform"/>
            <consortium name="The Broad Institute Genome Sequencing Center for Infectious Disease"/>
            <person name="Wu L."/>
            <person name="Ma J."/>
        </authorList>
    </citation>
    <scope>NUCLEOTIDE SEQUENCE [LARGE SCALE GENOMIC DNA]</scope>
    <source>
        <strain evidence="2">CGMCC 1.16275</strain>
    </source>
</reference>
<evidence type="ECO:0000313" key="2">
    <source>
        <dbReference type="Proteomes" id="UP001597115"/>
    </source>
</evidence>
<evidence type="ECO:0000313" key="1">
    <source>
        <dbReference type="EMBL" id="MFD1610875.1"/>
    </source>
</evidence>
<sequence>MRDEHDDRIYQAFRHDLAASVFSLFSSIGYAFDRLHDRLYSAPWSQQEARRGGARGKRFTAV</sequence>
<dbReference type="Proteomes" id="UP001597115">
    <property type="component" value="Unassembled WGS sequence"/>
</dbReference>
<name>A0ABW4I0Z0_9SPHN</name>
<dbReference type="RefSeq" id="WP_380886969.1">
    <property type="nucleotide sequence ID" value="NZ_JBHUDY010000001.1"/>
</dbReference>